<protein>
    <recommendedName>
        <fullName evidence="2">histidine kinase</fullName>
        <ecNumber evidence="2">2.7.13.3</ecNumber>
    </recommendedName>
</protein>
<dbReference type="Pfam" id="PF12833">
    <property type="entry name" value="HTH_18"/>
    <property type="match status" value="1"/>
</dbReference>
<name>A0A6C0GWX2_9BACT</name>
<feature type="domain" description="Histidine kinase" evidence="14">
    <location>
        <begin position="405"/>
        <end position="629"/>
    </location>
</feature>
<dbReference type="PROSITE" id="PS50110">
    <property type="entry name" value="RESPONSE_REGULATORY"/>
    <property type="match status" value="1"/>
</dbReference>
<dbReference type="PRINTS" id="PR00344">
    <property type="entry name" value="BCTRLSENSOR"/>
</dbReference>
<evidence type="ECO:0000256" key="11">
    <source>
        <dbReference type="PROSITE-ProRule" id="PRU00169"/>
    </source>
</evidence>
<dbReference type="EMBL" id="CP048222">
    <property type="protein sequence ID" value="QHT71800.1"/>
    <property type="molecule type" value="Genomic_DNA"/>
</dbReference>
<dbReference type="SUPFAM" id="SSF48452">
    <property type="entry name" value="TPR-like"/>
    <property type="match status" value="1"/>
</dbReference>
<dbReference type="SMART" id="SM00388">
    <property type="entry name" value="HisKA"/>
    <property type="match status" value="1"/>
</dbReference>
<dbReference type="GO" id="GO:0043565">
    <property type="term" value="F:sequence-specific DNA binding"/>
    <property type="evidence" value="ECO:0007669"/>
    <property type="project" value="InterPro"/>
</dbReference>
<reference evidence="16 17" key="1">
    <citation type="submission" date="2020-01" db="EMBL/GenBank/DDBJ databases">
        <authorList>
            <person name="Kim M.K."/>
        </authorList>
    </citation>
    <scope>NUCLEOTIDE SEQUENCE [LARGE SCALE GENOMIC DNA]</scope>
    <source>
        <strain evidence="16 17">172606-1</strain>
    </source>
</reference>
<dbReference type="PROSITE" id="PS50005">
    <property type="entry name" value="TPR"/>
    <property type="match status" value="2"/>
</dbReference>
<dbReference type="SUPFAM" id="SSF47384">
    <property type="entry name" value="Homodimeric domain of signal transducing histidine kinase"/>
    <property type="match status" value="1"/>
</dbReference>
<dbReference type="GO" id="GO:0003700">
    <property type="term" value="F:DNA-binding transcription factor activity"/>
    <property type="evidence" value="ECO:0007669"/>
    <property type="project" value="InterPro"/>
</dbReference>
<evidence type="ECO:0000256" key="10">
    <source>
        <dbReference type="ARBA" id="ARBA00023163"/>
    </source>
</evidence>
<sequence>MPYSTTAGHAGQGKKEKIDALNQAAWDIRVTDSNQSFFLSQQAVDLATDIHYQQGLAEGLRTLGFCHIRRANYQQALVILQEALQLFIQLHHLAGQSDIYEYFGIIQRSLGEYAASLNFLFKSLDLRQSIPYREGESLAYYHMGVTYRYLGDYNNALKYFLFGLSIAREIGALMPKAYLLNNIGIVYFETGDYREALQYYHQGLSIWQIIGDQWGQAGCLDNIGTIYYRLGDYGQALQFSFQGLQLSKTIGDQKGQGNTLFNLGKTYLKLSDNTNSLDYCNQSLRIRAGIGDKKGQAEVLLFLADGYEEAAHGLPFLHQALRLGEAVQAKDLMYKIHLALSKALKKEGNYQEAFFHLEQYNILLKEVNNEEVSQQIHHLQISHRVQQVKNEAEKADRLKTRFFTNISHELRTPLTLILGPLEKKLAGLKGDHPDFKDLHLMQSNARRLLQLINQLLDFSKLEAGSMTFHPVVGDIQKQIKFITFSFSSLAESKNIEVLFRSAYGRILARFDPDVLDKILSNLLSNAFKFTPENGQVSVSLTLAGEADSLEANPVLTIRVEDTGIGIATDQLPYIFDRFFQVDTLQEWGVGTGIGLALVKELVELHQGHIQVKSEIGVGTQFTVRLPLTDCHAEVSSPAERGDEPLHINHPKPMRDGKLPATYQSIQKKSLPLLLLVEDNMEVREFLRESFQEGFRVLEASNGVEGLDLGREHIPDLIITDRMMPHMDGIELCLQLKTDERTSHIPVIMLTAKASEESKLAGLETGADDYLAKPFSLRELKVRVNNLLKQRKQLRQRFSRQMQLQPRDIAITSADETFLIKALSIIEKHLSDDAFTVEILAEKIALSRVQLHRKLKALTDQSANEFIRTIRLKRAASLLEQGYGNVSEVMYQVGFTNVSYFAGIFRKMYGVNPSEYPASLLGRT</sequence>
<dbReference type="KEGG" id="rhoz:GXP67_36630"/>
<evidence type="ECO:0000259" key="15">
    <source>
        <dbReference type="PROSITE" id="PS50110"/>
    </source>
</evidence>
<evidence type="ECO:0000256" key="1">
    <source>
        <dbReference type="ARBA" id="ARBA00000085"/>
    </source>
</evidence>
<keyword evidence="3 11" id="KW-0597">Phosphoprotein</keyword>
<dbReference type="SMART" id="SM00028">
    <property type="entry name" value="TPR"/>
    <property type="match status" value="6"/>
</dbReference>
<dbReference type="SUPFAM" id="SSF55874">
    <property type="entry name" value="ATPase domain of HSP90 chaperone/DNA topoisomerase II/histidine kinase"/>
    <property type="match status" value="1"/>
</dbReference>
<keyword evidence="9" id="KW-0805">Transcription regulation</keyword>
<evidence type="ECO:0000256" key="7">
    <source>
        <dbReference type="ARBA" id="ARBA00022840"/>
    </source>
</evidence>
<feature type="repeat" description="TPR" evidence="12">
    <location>
        <begin position="137"/>
        <end position="170"/>
    </location>
</feature>
<dbReference type="FunFam" id="3.30.565.10:FF:000037">
    <property type="entry name" value="Hybrid sensor histidine kinase/response regulator"/>
    <property type="match status" value="1"/>
</dbReference>
<dbReference type="SMART" id="SM00448">
    <property type="entry name" value="REC"/>
    <property type="match status" value="1"/>
</dbReference>
<dbReference type="SMART" id="SM00387">
    <property type="entry name" value="HATPase_c"/>
    <property type="match status" value="1"/>
</dbReference>
<dbReference type="GO" id="GO:0000155">
    <property type="term" value="F:phosphorelay sensor kinase activity"/>
    <property type="evidence" value="ECO:0007669"/>
    <property type="project" value="InterPro"/>
</dbReference>
<dbReference type="InterPro" id="IPR036890">
    <property type="entry name" value="HATPase_C_sf"/>
</dbReference>
<gene>
    <name evidence="16" type="ORF">GXP67_36630</name>
</gene>
<dbReference type="PROSITE" id="PS50109">
    <property type="entry name" value="HIS_KIN"/>
    <property type="match status" value="1"/>
</dbReference>
<dbReference type="SUPFAM" id="SSF46689">
    <property type="entry name" value="Homeodomain-like"/>
    <property type="match status" value="1"/>
</dbReference>
<dbReference type="PROSITE" id="PS50293">
    <property type="entry name" value="TPR_REGION"/>
    <property type="match status" value="1"/>
</dbReference>
<dbReference type="Gene3D" id="3.30.565.10">
    <property type="entry name" value="Histidine kinase-like ATPase, C-terminal domain"/>
    <property type="match status" value="1"/>
</dbReference>
<evidence type="ECO:0000259" key="14">
    <source>
        <dbReference type="PROSITE" id="PS50109"/>
    </source>
</evidence>
<feature type="modified residue" description="4-aspartylphosphate" evidence="11">
    <location>
        <position position="720"/>
    </location>
</feature>
<dbReference type="Gene3D" id="1.10.287.130">
    <property type="match status" value="1"/>
</dbReference>
<dbReference type="InterPro" id="IPR001789">
    <property type="entry name" value="Sig_transdc_resp-reg_receiver"/>
</dbReference>
<dbReference type="InterPro" id="IPR011990">
    <property type="entry name" value="TPR-like_helical_dom_sf"/>
</dbReference>
<keyword evidence="10" id="KW-0804">Transcription</keyword>
<dbReference type="PANTHER" id="PTHR43547">
    <property type="entry name" value="TWO-COMPONENT HISTIDINE KINASE"/>
    <property type="match status" value="1"/>
</dbReference>
<dbReference type="PROSITE" id="PS01124">
    <property type="entry name" value="HTH_ARAC_FAMILY_2"/>
    <property type="match status" value="1"/>
</dbReference>
<keyword evidence="17" id="KW-1185">Reference proteome</keyword>
<evidence type="ECO:0000256" key="6">
    <source>
        <dbReference type="ARBA" id="ARBA00022777"/>
    </source>
</evidence>
<dbReference type="AlphaFoldDB" id="A0A6C0GWX2"/>
<dbReference type="Proteomes" id="UP000480178">
    <property type="component" value="Chromosome"/>
</dbReference>
<dbReference type="Pfam" id="PF00072">
    <property type="entry name" value="Response_reg"/>
    <property type="match status" value="1"/>
</dbReference>
<keyword evidence="4" id="KW-0808">Transferase</keyword>
<evidence type="ECO:0000256" key="5">
    <source>
        <dbReference type="ARBA" id="ARBA00022741"/>
    </source>
</evidence>
<dbReference type="SUPFAM" id="SSF52172">
    <property type="entry name" value="CheY-like"/>
    <property type="match status" value="1"/>
</dbReference>
<evidence type="ECO:0000256" key="2">
    <source>
        <dbReference type="ARBA" id="ARBA00012438"/>
    </source>
</evidence>
<dbReference type="CDD" id="cd00082">
    <property type="entry name" value="HisKA"/>
    <property type="match status" value="1"/>
</dbReference>
<dbReference type="EC" id="2.7.13.3" evidence="2"/>
<dbReference type="FunFam" id="1.10.287.130:FF:000045">
    <property type="entry name" value="Two-component system sensor histidine kinase/response regulator"/>
    <property type="match status" value="1"/>
</dbReference>
<dbReference type="InterPro" id="IPR003594">
    <property type="entry name" value="HATPase_dom"/>
</dbReference>
<evidence type="ECO:0000256" key="4">
    <source>
        <dbReference type="ARBA" id="ARBA00022679"/>
    </source>
</evidence>
<comment type="catalytic activity">
    <reaction evidence="1">
        <text>ATP + protein L-histidine = ADP + protein N-phospho-L-histidine.</text>
        <dbReference type="EC" id="2.7.13.3"/>
    </reaction>
</comment>
<keyword evidence="7" id="KW-0067">ATP-binding</keyword>
<keyword evidence="12" id="KW-0802">TPR repeat</keyword>
<dbReference type="Pfam" id="PF02518">
    <property type="entry name" value="HATPase_c"/>
    <property type="match status" value="1"/>
</dbReference>
<dbReference type="SMART" id="SM00342">
    <property type="entry name" value="HTH_ARAC"/>
    <property type="match status" value="1"/>
</dbReference>
<evidence type="ECO:0000259" key="13">
    <source>
        <dbReference type="PROSITE" id="PS01124"/>
    </source>
</evidence>
<dbReference type="InterPro" id="IPR036097">
    <property type="entry name" value="HisK_dim/P_sf"/>
</dbReference>
<dbReference type="PANTHER" id="PTHR43547:SF2">
    <property type="entry name" value="HYBRID SIGNAL TRANSDUCTION HISTIDINE KINASE C"/>
    <property type="match status" value="1"/>
</dbReference>
<keyword evidence="5" id="KW-0547">Nucleotide-binding</keyword>
<feature type="domain" description="Response regulatory" evidence="15">
    <location>
        <begin position="672"/>
        <end position="787"/>
    </location>
</feature>
<feature type="repeat" description="TPR" evidence="12">
    <location>
        <begin position="177"/>
        <end position="210"/>
    </location>
</feature>
<dbReference type="InterPro" id="IPR019734">
    <property type="entry name" value="TPR_rpt"/>
</dbReference>
<evidence type="ECO:0000256" key="9">
    <source>
        <dbReference type="ARBA" id="ARBA00023015"/>
    </source>
</evidence>
<evidence type="ECO:0000256" key="3">
    <source>
        <dbReference type="ARBA" id="ARBA00022553"/>
    </source>
</evidence>
<evidence type="ECO:0000256" key="12">
    <source>
        <dbReference type="PROSITE-ProRule" id="PRU00339"/>
    </source>
</evidence>
<dbReference type="InterPro" id="IPR003661">
    <property type="entry name" value="HisK_dim/P_dom"/>
</dbReference>
<evidence type="ECO:0000313" key="16">
    <source>
        <dbReference type="EMBL" id="QHT71800.1"/>
    </source>
</evidence>
<feature type="domain" description="HTH araC/xylS-type" evidence="13">
    <location>
        <begin position="819"/>
        <end position="918"/>
    </location>
</feature>
<dbReference type="RefSeq" id="WP_162447720.1">
    <property type="nucleotide sequence ID" value="NZ_CP048222.1"/>
</dbReference>
<dbReference type="GO" id="GO:0005524">
    <property type="term" value="F:ATP binding"/>
    <property type="evidence" value="ECO:0007669"/>
    <property type="project" value="UniProtKB-KW"/>
</dbReference>
<dbReference type="Pfam" id="PF00512">
    <property type="entry name" value="HisKA"/>
    <property type="match status" value="1"/>
</dbReference>
<dbReference type="InterPro" id="IPR009057">
    <property type="entry name" value="Homeodomain-like_sf"/>
</dbReference>
<proteinExistence type="predicted"/>
<dbReference type="InterPro" id="IPR004358">
    <property type="entry name" value="Sig_transdc_His_kin-like_C"/>
</dbReference>
<keyword evidence="6" id="KW-0418">Kinase</keyword>
<dbReference type="Gene3D" id="1.25.40.10">
    <property type="entry name" value="Tetratricopeptide repeat domain"/>
    <property type="match status" value="2"/>
</dbReference>
<dbReference type="CDD" id="cd17574">
    <property type="entry name" value="REC_OmpR"/>
    <property type="match status" value="1"/>
</dbReference>
<dbReference type="InterPro" id="IPR018060">
    <property type="entry name" value="HTH_AraC"/>
</dbReference>
<dbReference type="InterPro" id="IPR011006">
    <property type="entry name" value="CheY-like_superfamily"/>
</dbReference>
<keyword evidence="8" id="KW-0902">Two-component regulatory system</keyword>
<dbReference type="InterPro" id="IPR005467">
    <property type="entry name" value="His_kinase_dom"/>
</dbReference>
<dbReference type="Pfam" id="PF13424">
    <property type="entry name" value="TPR_12"/>
    <property type="match status" value="1"/>
</dbReference>
<accession>A0A6C0GWX2</accession>
<evidence type="ECO:0000256" key="8">
    <source>
        <dbReference type="ARBA" id="ARBA00023012"/>
    </source>
</evidence>
<dbReference type="Gene3D" id="3.40.50.2300">
    <property type="match status" value="1"/>
</dbReference>
<dbReference type="CDD" id="cd16922">
    <property type="entry name" value="HATPase_EvgS-ArcB-TorS-like"/>
    <property type="match status" value="1"/>
</dbReference>
<dbReference type="Gene3D" id="1.10.10.60">
    <property type="entry name" value="Homeodomain-like"/>
    <property type="match status" value="1"/>
</dbReference>
<evidence type="ECO:0000313" key="17">
    <source>
        <dbReference type="Proteomes" id="UP000480178"/>
    </source>
</evidence>
<dbReference type="Pfam" id="PF13181">
    <property type="entry name" value="TPR_8"/>
    <property type="match status" value="2"/>
</dbReference>
<organism evidence="16 17">
    <name type="scientific">Rhodocytophaga rosea</name>
    <dbReference type="NCBI Taxonomy" id="2704465"/>
    <lineage>
        <taxon>Bacteria</taxon>
        <taxon>Pseudomonadati</taxon>
        <taxon>Bacteroidota</taxon>
        <taxon>Cytophagia</taxon>
        <taxon>Cytophagales</taxon>
        <taxon>Rhodocytophagaceae</taxon>
        <taxon>Rhodocytophaga</taxon>
    </lineage>
</organism>